<feature type="domain" description="NADH:ubiquinone oxidoreductase-like 20kDa subunit" evidence="6">
    <location>
        <begin position="167"/>
        <end position="325"/>
    </location>
</feature>
<proteinExistence type="predicted"/>
<organism evidence="8 9">
    <name type="scientific">Anaeromyxobacter paludicola</name>
    <dbReference type="NCBI Taxonomy" id="2918171"/>
    <lineage>
        <taxon>Bacteria</taxon>
        <taxon>Pseudomonadati</taxon>
        <taxon>Myxococcota</taxon>
        <taxon>Myxococcia</taxon>
        <taxon>Myxococcales</taxon>
        <taxon>Cystobacterineae</taxon>
        <taxon>Anaeromyxobacteraceae</taxon>
        <taxon>Anaeromyxobacter</taxon>
    </lineage>
</organism>
<feature type="domain" description="F420-non-reducing hydrogenase iron-sulfur subunit D" evidence="7">
    <location>
        <begin position="8"/>
        <end position="129"/>
    </location>
</feature>
<dbReference type="EMBL" id="AP025592">
    <property type="protein sequence ID" value="BDG09928.1"/>
    <property type="molecule type" value="Genomic_DNA"/>
</dbReference>
<feature type="compositionally biased region" description="Basic and acidic residues" evidence="5">
    <location>
        <begin position="511"/>
        <end position="528"/>
    </location>
</feature>
<name>A0ABM7XDI5_9BACT</name>
<dbReference type="SUPFAM" id="SSF56770">
    <property type="entry name" value="HydA/Nqo6-like"/>
    <property type="match status" value="1"/>
</dbReference>
<accession>A0ABM7XDI5</accession>
<dbReference type="InterPro" id="IPR037024">
    <property type="entry name" value="NiFe_Hase_small_N_sf"/>
</dbReference>
<dbReference type="Gene3D" id="3.40.50.700">
    <property type="entry name" value="NADH:ubiquinone oxidoreductase-like, 20kDa subunit"/>
    <property type="match status" value="1"/>
</dbReference>
<keyword evidence="1" id="KW-0479">Metal-binding</keyword>
<evidence type="ECO:0000256" key="2">
    <source>
        <dbReference type="ARBA" id="ARBA00023002"/>
    </source>
</evidence>
<evidence type="ECO:0000256" key="1">
    <source>
        <dbReference type="ARBA" id="ARBA00022723"/>
    </source>
</evidence>
<dbReference type="PANTHER" id="PTHR42845">
    <property type="entry name" value="COENZYME F420-REDUCING HYDROGENASE, GAMMA SUBUNIT"/>
    <property type="match status" value="1"/>
</dbReference>
<evidence type="ECO:0000313" key="8">
    <source>
        <dbReference type="EMBL" id="BDG09928.1"/>
    </source>
</evidence>
<dbReference type="InterPro" id="IPR051349">
    <property type="entry name" value="Hydrogenase_assoc-protein"/>
</dbReference>
<keyword evidence="2" id="KW-0560">Oxidoreductase</keyword>
<dbReference type="InterPro" id="IPR003813">
    <property type="entry name" value="MvhD/FlpD"/>
</dbReference>
<dbReference type="PANTHER" id="PTHR42845:SF2">
    <property type="entry name" value="F420-NON-REDUCING HYDROGENASE VHU SUBUNIT G"/>
    <property type="match status" value="1"/>
</dbReference>
<evidence type="ECO:0000256" key="4">
    <source>
        <dbReference type="ARBA" id="ARBA00023014"/>
    </source>
</evidence>
<evidence type="ECO:0000256" key="3">
    <source>
        <dbReference type="ARBA" id="ARBA00023004"/>
    </source>
</evidence>
<gene>
    <name evidence="8" type="ORF">AMPC_30410</name>
</gene>
<keyword evidence="4" id="KW-0411">Iron-sulfur</keyword>
<dbReference type="InterPro" id="IPR006137">
    <property type="entry name" value="NADH_UbQ_OxRdtase-like_20kDa"/>
</dbReference>
<evidence type="ECO:0000259" key="6">
    <source>
        <dbReference type="Pfam" id="PF01058"/>
    </source>
</evidence>
<dbReference type="Pfam" id="PF01058">
    <property type="entry name" value="Oxidored_q6"/>
    <property type="match status" value="1"/>
</dbReference>
<protein>
    <recommendedName>
        <fullName evidence="10">Methyl-viologen-reducing hydrogenase delta subunit</fullName>
    </recommendedName>
</protein>
<evidence type="ECO:0000259" key="7">
    <source>
        <dbReference type="Pfam" id="PF02662"/>
    </source>
</evidence>
<reference evidence="9" key="1">
    <citation type="journal article" date="2022" name="Int. J. Syst. Evol. Microbiol.">
        <title>Anaeromyxobacter oryzae sp. nov., Anaeromyxobacter diazotrophicus sp. nov. and Anaeromyxobacter paludicola sp. nov., isolated from paddy soils.</title>
        <authorList>
            <person name="Itoh H."/>
            <person name="Xu Z."/>
            <person name="Mise K."/>
            <person name="Masuda Y."/>
            <person name="Ushijima N."/>
            <person name="Hayakawa C."/>
            <person name="Shiratori Y."/>
            <person name="Senoo K."/>
        </authorList>
    </citation>
    <scope>NUCLEOTIDE SEQUENCE [LARGE SCALE GENOMIC DNA]</scope>
    <source>
        <strain evidence="9">Red630</strain>
    </source>
</reference>
<evidence type="ECO:0000256" key="5">
    <source>
        <dbReference type="SAM" id="MobiDB-lite"/>
    </source>
</evidence>
<feature type="region of interest" description="Disordered" evidence="5">
    <location>
        <begin position="468"/>
        <end position="528"/>
    </location>
</feature>
<keyword evidence="3" id="KW-0408">Iron</keyword>
<keyword evidence="9" id="KW-1185">Reference proteome</keyword>
<evidence type="ECO:0000313" key="9">
    <source>
        <dbReference type="Proteomes" id="UP001162734"/>
    </source>
</evidence>
<sequence>MPRDPRLVAFLCDGCAYAAADAAGRARLEVPHELLSIRVVCTGRVEPALVLQAFREGADGVLVAGCHPGECHHGGANLAAASRFELLSATLRQLGVPEGRFRLEWIGAGQPDRFALVAREMVEGLRALGPLEYAGRLGPAAAPLAVPEAAPRAPGRPRVAFWWNSSCGGCEEAVVDLGPDLAPLLGECEVVLWPFALDYKRRDVEALPDGSIDVAFLNGAVRLEDQLEWSRLLRRKARRLVAVGACAQLGGVVGLGNLTGPGEIEAAARTPLGAAAPEPVAPRPGEPRLPPVLARVVPLTEVVEVDAILPGCPPSPELVLAAVRRLLDPAPLRPAEVLAPDLALCERCPRRETMPERLELTALRRLGTTQPDPATCFLAQGLLCMGPATRQGCGDDCGCVGANVPCRGCFGPLDGVRDQGAAFLAALGTLLAAPGERGLRALARTVPDPAGTFYRYGLAAATLPARTPLAAPPQLSPPERGGSAAEDPTSPPLPPERGGSAAGDPTSPPLPRERGRDGEGARRREAEE</sequence>
<dbReference type="RefSeq" id="WP_248342326.1">
    <property type="nucleotide sequence ID" value="NZ_AP025592.1"/>
</dbReference>
<dbReference type="Pfam" id="PF02662">
    <property type="entry name" value="FlpD"/>
    <property type="match status" value="1"/>
</dbReference>
<dbReference type="Proteomes" id="UP001162734">
    <property type="component" value="Chromosome"/>
</dbReference>
<evidence type="ECO:0008006" key="10">
    <source>
        <dbReference type="Google" id="ProtNLM"/>
    </source>
</evidence>